<dbReference type="InterPro" id="IPR050171">
    <property type="entry name" value="MFS_Transporters"/>
</dbReference>
<evidence type="ECO:0000313" key="10">
    <source>
        <dbReference type="Proteomes" id="UP001500227"/>
    </source>
</evidence>
<feature type="transmembrane region" description="Helical" evidence="7">
    <location>
        <begin position="123"/>
        <end position="144"/>
    </location>
</feature>
<feature type="transmembrane region" description="Helical" evidence="7">
    <location>
        <begin position="69"/>
        <end position="87"/>
    </location>
</feature>
<evidence type="ECO:0000256" key="6">
    <source>
        <dbReference type="ARBA" id="ARBA00023136"/>
    </source>
</evidence>
<feature type="transmembrane region" description="Helical" evidence="7">
    <location>
        <begin position="327"/>
        <end position="355"/>
    </location>
</feature>
<organism evidence="9 10">
    <name type="scientific">Paenalcaligenes hermetiae</name>
    <dbReference type="NCBI Taxonomy" id="1157987"/>
    <lineage>
        <taxon>Bacteria</taxon>
        <taxon>Pseudomonadati</taxon>
        <taxon>Pseudomonadota</taxon>
        <taxon>Betaproteobacteria</taxon>
        <taxon>Burkholderiales</taxon>
        <taxon>Alcaligenaceae</taxon>
        <taxon>Paenalcaligenes</taxon>
    </lineage>
</organism>
<feature type="transmembrane region" description="Helical" evidence="7">
    <location>
        <begin position="190"/>
        <end position="210"/>
    </location>
</feature>
<evidence type="ECO:0000256" key="4">
    <source>
        <dbReference type="ARBA" id="ARBA00022692"/>
    </source>
</evidence>
<evidence type="ECO:0000256" key="2">
    <source>
        <dbReference type="ARBA" id="ARBA00022448"/>
    </source>
</evidence>
<dbReference type="Pfam" id="PF07690">
    <property type="entry name" value="MFS_1"/>
    <property type="match status" value="1"/>
</dbReference>
<dbReference type="Gene3D" id="1.20.1250.20">
    <property type="entry name" value="MFS general substrate transporter like domains"/>
    <property type="match status" value="1"/>
</dbReference>
<dbReference type="InterPro" id="IPR020846">
    <property type="entry name" value="MFS_dom"/>
</dbReference>
<dbReference type="InterPro" id="IPR011701">
    <property type="entry name" value="MFS"/>
</dbReference>
<evidence type="ECO:0000313" key="9">
    <source>
        <dbReference type="EMBL" id="GAA5085541.1"/>
    </source>
</evidence>
<comment type="caution">
    <text evidence="9">The sequence shown here is derived from an EMBL/GenBank/DDBJ whole genome shotgun (WGS) entry which is preliminary data.</text>
</comment>
<evidence type="ECO:0000256" key="1">
    <source>
        <dbReference type="ARBA" id="ARBA00004651"/>
    </source>
</evidence>
<keyword evidence="2" id="KW-0813">Transport</keyword>
<reference evidence="10" key="1">
    <citation type="journal article" date="2019" name="Int. J. Syst. Evol. Microbiol.">
        <title>The Global Catalogue of Microorganisms (GCM) 10K type strain sequencing project: providing services to taxonomists for standard genome sequencing and annotation.</title>
        <authorList>
            <consortium name="The Broad Institute Genomics Platform"/>
            <consortium name="The Broad Institute Genome Sequencing Center for Infectious Disease"/>
            <person name="Wu L."/>
            <person name="Ma J."/>
        </authorList>
    </citation>
    <scope>NUCLEOTIDE SEQUENCE [LARGE SCALE GENOMIC DNA]</scope>
    <source>
        <strain evidence="10">JCM 18423</strain>
    </source>
</reference>
<proteinExistence type="predicted"/>
<dbReference type="EMBL" id="BAABKD010000002">
    <property type="protein sequence ID" value="GAA5085541.1"/>
    <property type="molecule type" value="Genomic_DNA"/>
</dbReference>
<dbReference type="InterPro" id="IPR036259">
    <property type="entry name" value="MFS_trans_sf"/>
</dbReference>
<accession>A0ABP9LZU0</accession>
<dbReference type="RefSeq" id="WP_377536169.1">
    <property type="nucleotide sequence ID" value="NZ_JBHSUI010000004.1"/>
</dbReference>
<dbReference type="PANTHER" id="PTHR23517:SF13">
    <property type="entry name" value="MAJOR FACILITATOR SUPERFAMILY MFS_1"/>
    <property type="match status" value="1"/>
</dbReference>
<gene>
    <name evidence="9" type="ORF">GCM10023337_04370</name>
</gene>
<feature type="transmembrane region" description="Helical" evidence="7">
    <location>
        <begin position="392"/>
        <end position="414"/>
    </location>
</feature>
<feature type="transmembrane region" description="Helical" evidence="7">
    <location>
        <begin position="94"/>
        <end position="117"/>
    </location>
</feature>
<name>A0ABP9LZU0_9BURK</name>
<feature type="domain" description="Major facilitator superfamily (MFS) profile" evidence="8">
    <location>
        <begin position="32"/>
        <end position="423"/>
    </location>
</feature>
<protein>
    <recommendedName>
        <fullName evidence="8">Major facilitator superfamily (MFS) profile domain-containing protein</fullName>
    </recommendedName>
</protein>
<evidence type="ECO:0000256" key="7">
    <source>
        <dbReference type="SAM" id="Phobius"/>
    </source>
</evidence>
<keyword evidence="10" id="KW-1185">Reference proteome</keyword>
<keyword evidence="5 7" id="KW-1133">Transmembrane helix</keyword>
<sequence>MLRLTFVCPKLSHIMRSLFALSTFRHHIQNNAYLWVCFAMIVGVMGTALASPLYPIYQTAWQLTAGDITILYVIYMASALSSLLFLGRLSDQKGFVFVLRVGLILITTGIFLSAIAWSYTSFLISRIFIGLASSLIVTSASIGLTKLSRSRDLQRAAATTSLLIAFGFGVGPVMGGLIAQWAHYPLRSSYFPSMIMGLIAIYAMFLLPAAPHQPQNPPKKASWWRPSLHIPSAQARTPFFVGAFAAFAAFSMFSLFASLAPSFMDSMVPWHGPAVSGLSIGIILFMSSGFQLWVRQWPLKRSLLIGLFAFSTSNLLLIANLQHASVLLFASSLILTAMGHGLCLISGMGIVNHIALPEHRAATTSSYLIIAYLGAIVPILALGFLADLFSMPVALVCFCFGLFIFSSTLGVLAFKKLRLPALT</sequence>
<feature type="transmembrane region" description="Helical" evidence="7">
    <location>
        <begin position="239"/>
        <end position="264"/>
    </location>
</feature>
<feature type="transmembrane region" description="Helical" evidence="7">
    <location>
        <begin position="156"/>
        <end position="178"/>
    </location>
</feature>
<dbReference type="Proteomes" id="UP001500227">
    <property type="component" value="Unassembled WGS sequence"/>
</dbReference>
<evidence type="ECO:0000256" key="5">
    <source>
        <dbReference type="ARBA" id="ARBA00022989"/>
    </source>
</evidence>
<feature type="transmembrane region" description="Helical" evidence="7">
    <location>
        <begin position="270"/>
        <end position="290"/>
    </location>
</feature>
<dbReference type="SUPFAM" id="SSF103473">
    <property type="entry name" value="MFS general substrate transporter"/>
    <property type="match status" value="1"/>
</dbReference>
<comment type="subcellular location">
    <subcellularLocation>
        <location evidence="1">Cell membrane</location>
        <topology evidence="1">Multi-pass membrane protein</topology>
    </subcellularLocation>
</comment>
<evidence type="ECO:0000256" key="3">
    <source>
        <dbReference type="ARBA" id="ARBA00022475"/>
    </source>
</evidence>
<keyword evidence="6 7" id="KW-0472">Membrane</keyword>
<feature type="transmembrane region" description="Helical" evidence="7">
    <location>
        <begin position="302"/>
        <end position="321"/>
    </location>
</feature>
<evidence type="ECO:0000259" key="8">
    <source>
        <dbReference type="PROSITE" id="PS50850"/>
    </source>
</evidence>
<dbReference type="PANTHER" id="PTHR23517">
    <property type="entry name" value="RESISTANCE PROTEIN MDTM, PUTATIVE-RELATED-RELATED"/>
    <property type="match status" value="1"/>
</dbReference>
<dbReference type="PROSITE" id="PS50850">
    <property type="entry name" value="MFS"/>
    <property type="match status" value="1"/>
</dbReference>
<keyword evidence="3" id="KW-1003">Cell membrane</keyword>
<keyword evidence="4 7" id="KW-0812">Transmembrane</keyword>
<feature type="transmembrane region" description="Helical" evidence="7">
    <location>
        <begin position="367"/>
        <end position="386"/>
    </location>
</feature>
<feature type="transmembrane region" description="Helical" evidence="7">
    <location>
        <begin position="32"/>
        <end position="57"/>
    </location>
</feature>